<dbReference type="CDD" id="cd00038">
    <property type="entry name" value="CAP_ED"/>
    <property type="match status" value="1"/>
</dbReference>
<sequence length="194" mass="22885">MFELLATYLREKAGLTEAEIQRVEAFAIAKKLRRRQYLLQEGDTCIYNCFIAKGLLRMYRLGKNGTEHILRFGIENWWMADYESYNTGNPSVRNIDALEDSELLLIKKEHFDALISEIPGFQNFIKQLEYKSFDVSQNRILSNISDTAEERYIRFVQTYPEFNRRIPLHMIASYLGTSRETLSRIRQKRAEPDK</sequence>
<name>A0A9X1PUE3_9BACT</name>
<evidence type="ECO:0000259" key="1">
    <source>
        <dbReference type="Pfam" id="PF00027"/>
    </source>
</evidence>
<dbReference type="InterPro" id="IPR014710">
    <property type="entry name" value="RmlC-like_jellyroll"/>
</dbReference>
<reference evidence="2" key="1">
    <citation type="submission" date="2021-12" db="EMBL/GenBank/DDBJ databases">
        <title>Novel species in genus Dyadobacter.</title>
        <authorList>
            <person name="Ma C."/>
        </authorList>
    </citation>
    <scope>NUCLEOTIDE SEQUENCE</scope>
    <source>
        <strain evidence="2">LJ419</strain>
    </source>
</reference>
<dbReference type="AlphaFoldDB" id="A0A9X1PUE3"/>
<dbReference type="InterPro" id="IPR018490">
    <property type="entry name" value="cNMP-bd_dom_sf"/>
</dbReference>
<accession>A0A9X1PUE3</accession>
<evidence type="ECO:0000313" key="2">
    <source>
        <dbReference type="EMBL" id="MCF0065316.1"/>
    </source>
</evidence>
<dbReference type="Pfam" id="PF00027">
    <property type="entry name" value="cNMP_binding"/>
    <property type="match status" value="1"/>
</dbReference>
<feature type="domain" description="Cyclic nucleotide-binding" evidence="1">
    <location>
        <begin position="30"/>
        <end position="116"/>
    </location>
</feature>
<evidence type="ECO:0000313" key="3">
    <source>
        <dbReference type="Proteomes" id="UP001139000"/>
    </source>
</evidence>
<proteinExistence type="predicted"/>
<dbReference type="InterPro" id="IPR000595">
    <property type="entry name" value="cNMP-bd_dom"/>
</dbReference>
<dbReference type="Gene3D" id="2.60.120.10">
    <property type="entry name" value="Jelly Rolls"/>
    <property type="match status" value="1"/>
</dbReference>
<dbReference type="RefSeq" id="WP_234658306.1">
    <property type="nucleotide sequence ID" value="NZ_CP094997.1"/>
</dbReference>
<keyword evidence="3" id="KW-1185">Reference proteome</keyword>
<protein>
    <submittedName>
        <fullName evidence="2">Crp/Fnr family transcriptional regulator</fullName>
    </submittedName>
</protein>
<dbReference type="EMBL" id="JAJTTC010000010">
    <property type="protein sequence ID" value="MCF0065316.1"/>
    <property type="molecule type" value="Genomic_DNA"/>
</dbReference>
<gene>
    <name evidence="2" type="ORF">LXM26_27630</name>
</gene>
<dbReference type="SUPFAM" id="SSF51206">
    <property type="entry name" value="cAMP-binding domain-like"/>
    <property type="match status" value="1"/>
</dbReference>
<comment type="caution">
    <text evidence="2">The sequence shown here is derived from an EMBL/GenBank/DDBJ whole genome shotgun (WGS) entry which is preliminary data.</text>
</comment>
<organism evidence="2 3">
    <name type="scientific">Dyadobacter chenwenxiniae</name>
    <dbReference type="NCBI Taxonomy" id="2906456"/>
    <lineage>
        <taxon>Bacteria</taxon>
        <taxon>Pseudomonadati</taxon>
        <taxon>Bacteroidota</taxon>
        <taxon>Cytophagia</taxon>
        <taxon>Cytophagales</taxon>
        <taxon>Spirosomataceae</taxon>
        <taxon>Dyadobacter</taxon>
    </lineage>
</organism>
<dbReference type="Proteomes" id="UP001139000">
    <property type="component" value="Unassembled WGS sequence"/>
</dbReference>